<comment type="caution">
    <text evidence="2">The sequence shown here is derived from an EMBL/GenBank/DDBJ whole genome shotgun (WGS) entry which is preliminary data.</text>
</comment>
<dbReference type="PANTHER" id="PTHR37984">
    <property type="entry name" value="PROTEIN CBG26694"/>
    <property type="match status" value="1"/>
</dbReference>
<evidence type="ECO:0000313" key="3">
    <source>
        <dbReference type="Proteomes" id="UP001165289"/>
    </source>
</evidence>
<dbReference type="Gene3D" id="3.30.420.10">
    <property type="entry name" value="Ribonuclease H-like superfamily/Ribonuclease H"/>
    <property type="match status" value="1"/>
</dbReference>
<dbReference type="PROSITE" id="PS50994">
    <property type="entry name" value="INTEGRASE"/>
    <property type="match status" value="1"/>
</dbReference>
<dbReference type="InterPro" id="IPR050951">
    <property type="entry name" value="Retrovirus_Pol_polyprotein"/>
</dbReference>
<evidence type="ECO:0000313" key="2">
    <source>
        <dbReference type="EMBL" id="KAI6656101.1"/>
    </source>
</evidence>
<dbReference type="InterPro" id="IPR012337">
    <property type="entry name" value="RNaseH-like_sf"/>
</dbReference>
<organism evidence="2 3">
    <name type="scientific">Oopsacas minuta</name>
    <dbReference type="NCBI Taxonomy" id="111878"/>
    <lineage>
        <taxon>Eukaryota</taxon>
        <taxon>Metazoa</taxon>
        <taxon>Porifera</taxon>
        <taxon>Hexactinellida</taxon>
        <taxon>Hexasterophora</taxon>
        <taxon>Lyssacinosida</taxon>
        <taxon>Leucopsacidae</taxon>
        <taxon>Oopsacas</taxon>
    </lineage>
</organism>
<keyword evidence="3" id="KW-1185">Reference proteome</keyword>
<sequence>MQTITIGAGPSCYSVEEFEGVKVLYAKRGNFRGTTRSKLCVVAEEDLWDKLVAAHHQLSHGGRDRMYEYYMCHNYHLLRAVIVFFVHLCAICQANKGRKSTLKVIDRPIVPENVELRAQADLVYMQTYPDKYYQDCFSKFVILRPLKSKRAVKVAEHLVQIFGEHGTPHILHTDNRREFVNKHLFTAVRRLWISTHLVQGRSRHSQDQGSVKRANRDFKKRLFARLMDAGKETNEWLEQALATRQVTEYAHTLHTPPPPPSPMLLTSLSLQEPTDEIDIAASATLTDTPLPQPCSSHNITTYPSFTPDHPKVYFIFEPIPSYPSFSPLPPSSPIPGASDAYFTDHPLCSVCVIDDGDSTVSYSHCKLDPFHADCLDQIDAYDKTPVQCFCARDEYCRKARITEQLGQGG</sequence>
<proteinExistence type="predicted"/>
<dbReference type="GO" id="GO:0015074">
    <property type="term" value="P:DNA integration"/>
    <property type="evidence" value="ECO:0007669"/>
    <property type="project" value="InterPro"/>
</dbReference>
<gene>
    <name evidence="2" type="ORF">LOD99_1434</name>
</gene>
<dbReference type="EMBL" id="JAKMXF010000155">
    <property type="protein sequence ID" value="KAI6656101.1"/>
    <property type="molecule type" value="Genomic_DNA"/>
</dbReference>
<accession>A0AAV7K5A4</accession>
<feature type="domain" description="Integrase catalytic" evidence="1">
    <location>
        <begin position="107"/>
        <end position="266"/>
    </location>
</feature>
<dbReference type="GO" id="GO:0003676">
    <property type="term" value="F:nucleic acid binding"/>
    <property type="evidence" value="ECO:0007669"/>
    <property type="project" value="InterPro"/>
</dbReference>
<name>A0AAV7K5A4_9METZ</name>
<dbReference type="AlphaFoldDB" id="A0AAV7K5A4"/>
<evidence type="ECO:0000259" key="1">
    <source>
        <dbReference type="PROSITE" id="PS50994"/>
    </source>
</evidence>
<reference evidence="2 3" key="1">
    <citation type="journal article" date="2023" name="BMC Biol.">
        <title>The compact genome of the sponge Oopsacas minuta (Hexactinellida) is lacking key metazoan core genes.</title>
        <authorList>
            <person name="Santini S."/>
            <person name="Schenkelaars Q."/>
            <person name="Jourda C."/>
            <person name="Duchesne M."/>
            <person name="Belahbib H."/>
            <person name="Rocher C."/>
            <person name="Selva M."/>
            <person name="Riesgo A."/>
            <person name="Vervoort M."/>
            <person name="Leys S.P."/>
            <person name="Kodjabachian L."/>
            <person name="Le Bivic A."/>
            <person name="Borchiellini C."/>
            <person name="Claverie J.M."/>
            <person name="Renard E."/>
        </authorList>
    </citation>
    <scope>NUCLEOTIDE SEQUENCE [LARGE SCALE GENOMIC DNA]</scope>
    <source>
        <strain evidence="2">SPO-2</strain>
    </source>
</reference>
<dbReference type="Proteomes" id="UP001165289">
    <property type="component" value="Unassembled WGS sequence"/>
</dbReference>
<dbReference type="InterPro" id="IPR036397">
    <property type="entry name" value="RNaseH_sf"/>
</dbReference>
<dbReference type="SUPFAM" id="SSF53098">
    <property type="entry name" value="Ribonuclease H-like"/>
    <property type="match status" value="1"/>
</dbReference>
<dbReference type="InterPro" id="IPR001584">
    <property type="entry name" value="Integrase_cat-core"/>
</dbReference>
<dbReference type="PANTHER" id="PTHR37984:SF5">
    <property type="entry name" value="PROTEIN NYNRIN-LIKE"/>
    <property type="match status" value="1"/>
</dbReference>
<protein>
    <submittedName>
        <fullName evidence="2">KRAB-A domain-containing protein 2-like</fullName>
    </submittedName>
</protein>